<dbReference type="EMBL" id="SGVY01000014">
    <property type="protein sequence ID" value="TFH82014.1"/>
    <property type="molecule type" value="Genomic_DNA"/>
</dbReference>
<organism evidence="1 2">
    <name type="scientific">Segatella hominis</name>
    <dbReference type="NCBI Taxonomy" id="2518605"/>
    <lineage>
        <taxon>Bacteria</taxon>
        <taxon>Pseudomonadati</taxon>
        <taxon>Bacteroidota</taxon>
        <taxon>Bacteroidia</taxon>
        <taxon>Bacteroidales</taxon>
        <taxon>Prevotellaceae</taxon>
        <taxon>Segatella</taxon>
    </lineage>
</organism>
<evidence type="ECO:0000313" key="1">
    <source>
        <dbReference type="EMBL" id="TFH82014.1"/>
    </source>
</evidence>
<evidence type="ECO:0000313" key="2">
    <source>
        <dbReference type="Proteomes" id="UP000297872"/>
    </source>
</evidence>
<protein>
    <submittedName>
        <fullName evidence="1">Uncharacterized protein</fullName>
    </submittedName>
</protein>
<dbReference type="RefSeq" id="WP_134843287.1">
    <property type="nucleotide sequence ID" value="NZ_SGVY01000014.1"/>
</dbReference>
<dbReference type="AlphaFoldDB" id="A0A4Y8VNA9"/>
<accession>A0A4Y8VNA9</accession>
<comment type="caution">
    <text evidence="1">The sequence shown here is derived from an EMBL/GenBank/DDBJ whole genome shotgun (WGS) entry which is preliminary data.</text>
</comment>
<gene>
    <name evidence="1" type="ORF">EXN75_07230</name>
</gene>
<dbReference type="GeneID" id="302995085"/>
<dbReference type="Proteomes" id="UP000297872">
    <property type="component" value="Unassembled WGS sequence"/>
</dbReference>
<proteinExistence type="predicted"/>
<keyword evidence="2" id="KW-1185">Reference proteome</keyword>
<reference evidence="1 2" key="1">
    <citation type="submission" date="2019-02" db="EMBL/GenBank/DDBJ databases">
        <title>Draft Genome Sequence of the Prevotella sp. BCRC 81118, Isolated from Human Feces.</title>
        <authorList>
            <person name="Huang C.-H."/>
        </authorList>
    </citation>
    <scope>NUCLEOTIDE SEQUENCE [LARGE SCALE GENOMIC DNA]</scope>
    <source>
        <strain evidence="1 2">BCRC 81118</strain>
    </source>
</reference>
<sequence>MLESISYYIQSISRWLLRCRYSRGFGIQSPSAYSFVRYVVNEHDPYYAYEQLDEEMKDRSKTFRKLGRLFFRLANYWQPQYVVMGDYDFAPYVYAGCQNTLVRMIDDYYFDEERAKALVIVDMEWLSDEDIRNEIFQHSSDQLLLVITDIYKTQQTHRLWEEMVADDRSGVCYDLYLCGIIFFDKSKHKQFFKINF</sequence>
<name>A0A4Y8VNA9_9BACT</name>
<dbReference type="OrthoDB" id="5464618at2"/>